<evidence type="ECO:0000313" key="3">
    <source>
        <dbReference type="Proteomes" id="UP000552241"/>
    </source>
</evidence>
<evidence type="ECO:0000313" key="2">
    <source>
        <dbReference type="EMBL" id="MBA5628427.1"/>
    </source>
</evidence>
<name>A0A838ZMU6_9FLAO</name>
<sequence>MDLSILMEPTAWVALLTLTFLEIVLGIDNIVFISILSGKLKGKEQKTARNVGLVLAMFMRIGLLFGITWLMTLTKPISWLTFDLPFLEGAMTGQSLIILLGGLFLLYKSVTEIHHKLEVNQPNEEESEYKKAGNSLVSVIVQILAVDLVFSLDSVLTAVGMVTPAEFGTHEAAMAIMVTAVVIAVLVMLLFAGPVSKFVNNNPTIQMLALSFLILIGVMLLAESAHLSHLKMFGSYVGAIPKGYIYFAIFFSLGVEFLNMRLSKKAKQLKLNNPEFEEKE</sequence>
<evidence type="ECO:0000256" key="1">
    <source>
        <dbReference type="SAM" id="Phobius"/>
    </source>
</evidence>
<dbReference type="Pfam" id="PF03741">
    <property type="entry name" value="TerC"/>
    <property type="match status" value="1"/>
</dbReference>
<comment type="caution">
    <text evidence="2">The sequence shown here is derived from an EMBL/GenBank/DDBJ whole genome shotgun (WGS) entry which is preliminary data.</text>
</comment>
<keyword evidence="1" id="KW-0472">Membrane</keyword>
<feature type="transmembrane region" description="Helical" evidence="1">
    <location>
        <begin position="50"/>
        <end position="71"/>
    </location>
</feature>
<dbReference type="EMBL" id="JACDZE010000001">
    <property type="protein sequence ID" value="MBA5628427.1"/>
    <property type="molecule type" value="Genomic_DNA"/>
</dbReference>
<feature type="transmembrane region" description="Helical" evidence="1">
    <location>
        <begin position="172"/>
        <end position="192"/>
    </location>
</feature>
<feature type="transmembrane region" description="Helical" evidence="1">
    <location>
        <begin position="243"/>
        <end position="262"/>
    </location>
</feature>
<dbReference type="GO" id="GO:0005886">
    <property type="term" value="C:plasma membrane"/>
    <property type="evidence" value="ECO:0007669"/>
    <property type="project" value="TreeGrafter"/>
</dbReference>
<feature type="transmembrane region" description="Helical" evidence="1">
    <location>
        <begin position="12"/>
        <end position="38"/>
    </location>
</feature>
<organism evidence="2 3">
    <name type="scientific">Moheibacter lacus</name>
    <dbReference type="NCBI Taxonomy" id="2745851"/>
    <lineage>
        <taxon>Bacteria</taxon>
        <taxon>Pseudomonadati</taxon>
        <taxon>Bacteroidota</taxon>
        <taxon>Flavobacteriia</taxon>
        <taxon>Flavobacteriales</taxon>
        <taxon>Weeksellaceae</taxon>
        <taxon>Moheibacter</taxon>
    </lineage>
</organism>
<dbReference type="InterPro" id="IPR005496">
    <property type="entry name" value="Integral_membrane_TerC"/>
</dbReference>
<feature type="transmembrane region" description="Helical" evidence="1">
    <location>
        <begin position="132"/>
        <end position="152"/>
    </location>
</feature>
<protein>
    <submittedName>
        <fullName evidence="2">TerC family protein</fullName>
    </submittedName>
</protein>
<dbReference type="RefSeq" id="WP_182042027.1">
    <property type="nucleotide sequence ID" value="NZ_JACDZE010000001.1"/>
</dbReference>
<feature type="transmembrane region" description="Helical" evidence="1">
    <location>
        <begin position="91"/>
        <end position="111"/>
    </location>
</feature>
<gene>
    <name evidence="2" type="ORF">HU137_01430</name>
</gene>
<dbReference type="Proteomes" id="UP000552241">
    <property type="component" value="Unassembled WGS sequence"/>
</dbReference>
<dbReference type="AlphaFoldDB" id="A0A838ZMU6"/>
<dbReference type="PANTHER" id="PTHR30060">
    <property type="entry name" value="INNER MEMBRANE PROTEIN"/>
    <property type="match status" value="1"/>
</dbReference>
<dbReference type="PANTHER" id="PTHR30060:SF0">
    <property type="entry name" value="COILED-COIL PROTEIN (DUF2040)-RELATED"/>
    <property type="match status" value="1"/>
</dbReference>
<keyword evidence="1" id="KW-0812">Transmembrane</keyword>
<keyword evidence="3" id="KW-1185">Reference proteome</keyword>
<keyword evidence="1" id="KW-1133">Transmembrane helix</keyword>
<reference evidence="2 3" key="1">
    <citation type="submission" date="2020-07" db="EMBL/GenBank/DDBJ databases">
        <title>Moheibacter lacus sp. nov., a member of the family Flavobacteriaceae isolated from freshwater lake sediment.</title>
        <authorList>
            <person name="Liu Y."/>
        </authorList>
    </citation>
    <scope>NUCLEOTIDE SEQUENCE [LARGE SCALE GENOMIC DNA]</scope>
    <source>
        <strain evidence="2 3">BDHS18</strain>
    </source>
</reference>
<proteinExistence type="predicted"/>
<accession>A0A838ZMU6</accession>
<feature type="transmembrane region" description="Helical" evidence="1">
    <location>
        <begin position="204"/>
        <end position="223"/>
    </location>
</feature>